<dbReference type="InterPro" id="IPR045474">
    <property type="entry name" value="GEVED"/>
</dbReference>
<dbReference type="Pfam" id="PF01345">
    <property type="entry name" value="DUF11"/>
    <property type="match status" value="1"/>
</dbReference>
<dbReference type="InterPro" id="IPR047589">
    <property type="entry name" value="DUF11_rpt"/>
</dbReference>
<dbReference type="RefSeq" id="WP_058123972.1">
    <property type="nucleotide sequence ID" value="NZ_CYRX01000031.1"/>
</dbReference>
<name>A0A0P1F1Q9_9RHOB</name>
<keyword evidence="2" id="KW-0732">Signal</keyword>
<evidence type="ECO:0000256" key="2">
    <source>
        <dbReference type="SAM" id="SignalP"/>
    </source>
</evidence>
<dbReference type="Pfam" id="PF20009">
    <property type="entry name" value="GEVED"/>
    <property type="match status" value="1"/>
</dbReference>
<dbReference type="PANTHER" id="PTHR34819:SF3">
    <property type="entry name" value="CELL SURFACE PROTEIN"/>
    <property type="match status" value="1"/>
</dbReference>
<feature type="region of interest" description="Disordered" evidence="1">
    <location>
        <begin position="497"/>
        <end position="520"/>
    </location>
</feature>
<dbReference type="AlphaFoldDB" id="A0A0P1F1Q9"/>
<dbReference type="Gene3D" id="2.60.40.10">
    <property type="entry name" value="Immunoglobulins"/>
    <property type="match status" value="2"/>
</dbReference>
<evidence type="ECO:0000313" key="6">
    <source>
        <dbReference type="Proteomes" id="UP000051298"/>
    </source>
</evidence>
<feature type="domain" description="DUF11" evidence="3">
    <location>
        <begin position="745"/>
        <end position="859"/>
    </location>
</feature>
<evidence type="ECO:0000259" key="4">
    <source>
        <dbReference type="Pfam" id="PF20009"/>
    </source>
</evidence>
<dbReference type="InterPro" id="IPR051172">
    <property type="entry name" value="Chlamydia_OmcB"/>
</dbReference>
<dbReference type="SUPFAM" id="SSF117074">
    <property type="entry name" value="Hypothetical protein PA1324"/>
    <property type="match status" value="1"/>
</dbReference>
<evidence type="ECO:0000313" key="5">
    <source>
        <dbReference type="EMBL" id="CUH61160.1"/>
    </source>
</evidence>
<dbReference type="eggNOG" id="COG4655">
    <property type="taxonomic scope" value="Bacteria"/>
</dbReference>
<dbReference type="PANTHER" id="PTHR34819">
    <property type="entry name" value="LARGE CYSTEINE-RICH PERIPLASMIC PROTEIN OMCB"/>
    <property type="match status" value="1"/>
</dbReference>
<feature type="domain" description="GEVED" evidence="4">
    <location>
        <begin position="545"/>
        <end position="620"/>
    </location>
</feature>
<proteinExistence type="predicted"/>
<dbReference type="STRING" id="266809.PM03_11480"/>
<protein>
    <submittedName>
        <fullName evidence="5">Uncharacterized protein</fullName>
    </submittedName>
</protein>
<organism evidence="5 6">
    <name type="scientific">Thalassobacter stenotrophicus</name>
    <dbReference type="NCBI Taxonomy" id="266809"/>
    <lineage>
        <taxon>Bacteria</taxon>
        <taxon>Pseudomonadati</taxon>
        <taxon>Pseudomonadota</taxon>
        <taxon>Alphaproteobacteria</taxon>
        <taxon>Rhodobacterales</taxon>
        <taxon>Roseobacteraceae</taxon>
        <taxon>Thalassobacter</taxon>
    </lineage>
</organism>
<feature type="signal peptide" evidence="2">
    <location>
        <begin position="1"/>
        <end position="24"/>
    </location>
</feature>
<dbReference type="InterPro" id="IPR001434">
    <property type="entry name" value="OmcB-like_DUF11"/>
</dbReference>
<dbReference type="Proteomes" id="UP000051298">
    <property type="component" value="Unassembled WGS sequence"/>
</dbReference>
<dbReference type="eggNOG" id="COG1361">
    <property type="taxonomic scope" value="Bacteria"/>
</dbReference>
<evidence type="ECO:0000259" key="3">
    <source>
        <dbReference type="Pfam" id="PF01345"/>
    </source>
</evidence>
<dbReference type="EMBL" id="CYRX01000031">
    <property type="protein sequence ID" value="CUH61160.1"/>
    <property type="molecule type" value="Genomic_DNA"/>
</dbReference>
<reference evidence="5 6" key="1">
    <citation type="submission" date="2015-09" db="EMBL/GenBank/DDBJ databases">
        <authorList>
            <consortium name="Swine Surveillance"/>
        </authorList>
    </citation>
    <scope>NUCLEOTIDE SEQUENCE [LARGE SCALE GENOMIC DNA]</scope>
    <source>
        <strain evidence="5 6">CECT 5294</strain>
    </source>
</reference>
<accession>A0A0P1F1Q9</accession>
<dbReference type="eggNOG" id="COG3420">
    <property type="taxonomic scope" value="Bacteria"/>
</dbReference>
<dbReference type="InterPro" id="IPR013783">
    <property type="entry name" value="Ig-like_fold"/>
</dbReference>
<gene>
    <name evidence="5" type="ORF">THS5294_02461</name>
</gene>
<dbReference type="NCBIfam" id="TIGR01451">
    <property type="entry name" value="B_ant_repeat"/>
    <property type="match status" value="2"/>
</dbReference>
<evidence type="ECO:0000256" key="1">
    <source>
        <dbReference type="SAM" id="MobiDB-lite"/>
    </source>
</evidence>
<feature type="chain" id="PRO_5006062178" evidence="2">
    <location>
        <begin position="25"/>
        <end position="1247"/>
    </location>
</feature>
<sequence length="1247" mass="127662">MQKIARRFAIAPLMVALWSFAAPAAAQSVDDASCGALCVTASSSFLADPAANVRELNNGLSSLLGVDLGLDDVRADLIGAQVPVDDFVTELEAVTGTTSPDDALNSEATLSEIFTAAANAAANNGDPAAATALQALATNTSGLTDGVLLSDFLVLDTTEGELSGANLSTLDLVSGSVQLYNARYGAGTPEPVVIDILGLGEVRAYLQITEAPQLVCGPESTTFRSAAVRTKIDIALNEAPQPLDLGVAVVEIQSPDVSLYVEVGEADGSVTSIDVANQTAQATMTPGVVNAYLGEIDDAVYFARERVITADDIGTSTIADATVTIPGIAFLPDTVIPASIRASSNGETVSFGSGTLDFTAPYPQTRELDVPINAVDQVVGGITNNLNVELDLPGGPLVDPIESVIEAAVSTAISDIVDDAITQALGQAVDPVLAALGITIGGGEATVLGVSDTCDDFGDCPISGTAPDGTSTNAYGTPSHALSDDLYLGLVPADGDAQHRDSADAQGDDTTGADDEDGVSFPALAKGNDVVLNVTVAEPSTATGYLMAWVDWDGNGVFDAGEVIADDLQDTDGDGTIAVPLTVPAGNPLSTTFARFRYSSQAELTSDGLATDGEVEDYAIVFVTPEGSISGTLFEDADLDGSLTDGEPVLPADITVSLFDDRGTPADDTDDVLVATTQTTAEGTYEFLGVSTLSTYRVLVDAADAEIPAGLSVSTGNPLRGLAVVADTELSGQDFGFVPTPPSADLSLTKTALDPATGQPSITANAGASIDFVLTVSNAGPDTATGIEVLDLLPNGYVYLSDTAPDQGQSYDTGTGIWQAGQLDAGQSTSITLRVQMQASGEHTNHAEIVASSLPDPDSDPSVGRGVDDLADGLADDDEANATVAHTGTGAVLSGTIFFDNGANATAYDAVQGGSELGTSLASLEVFDAGGTLIDTPEIAADGSWSLVLPDGYAQSVRLALAGPPQVRVVSEQTSGLPALVDADARDGSYTFTPEVGASYTSLDFGVIRAATLGTDQQVALRPGQVISLPHSYTADAEGSVVFDLATPTNTAFNATLFVDTGCDGNADQPVTGPINIQADTTICLIARVSNSAGAANGDSTAITLTATTQYGSSGLIQEDINTDRVRVETQQGTLKLTKTVRNVTDGASETVRNQASIGDTLEYRITLENLGTLPASEITIYDRTPPYTTLAGGSDSPVTLAPGVTCTRTVPADERVNYQGDLQWVCTGDYLPGARGSVSFRVEVAP</sequence>